<feature type="domain" description="HTH tetR-type" evidence="5">
    <location>
        <begin position="5"/>
        <end position="65"/>
    </location>
</feature>
<dbReference type="SUPFAM" id="SSF46689">
    <property type="entry name" value="Homeodomain-like"/>
    <property type="match status" value="1"/>
</dbReference>
<proteinExistence type="predicted"/>
<dbReference type="SUPFAM" id="SSF48498">
    <property type="entry name" value="Tetracyclin repressor-like, C-terminal domain"/>
    <property type="match status" value="1"/>
</dbReference>
<evidence type="ECO:0000259" key="5">
    <source>
        <dbReference type="PROSITE" id="PS50977"/>
    </source>
</evidence>
<dbReference type="GO" id="GO:0000976">
    <property type="term" value="F:transcription cis-regulatory region binding"/>
    <property type="evidence" value="ECO:0007669"/>
    <property type="project" value="TreeGrafter"/>
</dbReference>
<reference evidence="6 7" key="1">
    <citation type="submission" date="2018-10" db="EMBL/GenBank/DDBJ databases">
        <title>Sequencing the genomes of 1000 actinobacteria strains.</title>
        <authorList>
            <person name="Klenk H.-P."/>
        </authorList>
    </citation>
    <scope>NUCLEOTIDE SEQUENCE [LARGE SCALE GENOMIC DNA]</scope>
    <source>
        <strain evidence="6 7">DSM 43800</strain>
    </source>
</reference>
<dbReference type="PRINTS" id="PR00455">
    <property type="entry name" value="HTHTETR"/>
</dbReference>
<dbReference type="PROSITE" id="PS01081">
    <property type="entry name" value="HTH_TETR_1"/>
    <property type="match status" value="1"/>
</dbReference>
<dbReference type="PANTHER" id="PTHR30055">
    <property type="entry name" value="HTH-TYPE TRANSCRIPTIONAL REGULATOR RUTR"/>
    <property type="match status" value="1"/>
</dbReference>
<dbReference type="InterPro" id="IPR023772">
    <property type="entry name" value="DNA-bd_HTH_TetR-type_CS"/>
</dbReference>
<evidence type="ECO:0000256" key="2">
    <source>
        <dbReference type="ARBA" id="ARBA00023125"/>
    </source>
</evidence>
<dbReference type="OrthoDB" id="3237195at2"/>
<dbReference type="InterPro" id="IPR050109">
    <property type="entry name" value="HTH-type_TetR-like_transc_reg"/>
</dbReference>
<name>A0A495VXC8_9PSEU</name>
<evidence type="ECO:0000256" key="1">
    <source>
        <dbReference type="ARBA" id="ARBA00023015"/>
    </source>
</evidence>
<sequence>MRGVSTTRDGLLTAAAAVFDRDGYVRATIDDVCDRAGVTKGALYGHFSSKRALAVAVLDRQAQEWAKARERLQRLHRSPLQVLVDLGYAVNQDRAVVRRLLFQAPICDDVADLRLAQWTSTVRDLLRTADYRGELRDGLDLDGCADAVIAALVGVHLMSMAVEDPDGVPRQVSRVWRTWLPALARPEVCATLRLEPPRRLPT</sequence>
<keyword evidence="3" id="KW-0804">Transcription</keyword>
<dbReference type="Gene3D" id="1.10.357.10">
    <property type="entry name" value="Tetracycline Repressor, domain 2"/>
    <property type="match status" value="1"/>
</dbReference>
<dbReference type="PROSITE" id="PS50977">
    <property type="entry name" value="HTH_TETR_2"/>
    <property type="match status" value="1"/>
</dbReference>
<dbReference type="InterPro" id="IPR009057">
    <property type="entry name" value="Homeodomain-like_sf"/>
</dbReference>
<dbReference type="Proteomes" id="UP000282084">
    <property type="component" value="Unassembled WGS sequence"/>
</dbReference>
<dbReference type="InterPro" id="IPR036271">
    <property type="entry name" value="Tet_transcr_reg_TetR-rel_C_sf"/>
</dbReference>
<accession>A0A495VXC8</accession>
<dbReference type="EMBL" id="RBXO01000001">
    <property type="protein sequence ID" value="RKT54081.1"/>
    <property type="molecule type" value="Genomic_DNA"/>
</dbReference>
<dbReference type="InterPro" id="IPR001647">
    <property type="entry name" value="HTH_TetR"/>
</dbReference>
<evidence type="ECO:0000256" key="3">
    <source>
        <dbReference type="ARBA" id="ARBA00023163"/>
    </source>
</evidence>
<feature type="DNA-binding region" description="H-T-H motif" evidence="4">
    <location>
        <begin position="28"/>
        <end position="47"/>
    </location>
</feature>
<organism evidence="6 7">
    <name type="scientific">Saccharothrix australiensis</name>
    <dbReference type="NCBI Taxonomy" id="2072"/>
    <lineage>
        <taxon>Bacteria</taxon>
        <taxon>Bacillati</taxon>
        <taxon>Actinomycetota</taxon>
        <taxon>Actinomycetes</taxon>
        <taxon>Pseudonocardiales</taxon>
        <taxon>Pseudonocardiaceae</taxon>
        <taxon>Saccharothrix</taxon>
    </lineage>
</organism>
<protein>
    <submittedName>
        <fullName evidence="6">TetR family transcriptional regulator</fullName>
    </submittedName>
</protein>
<evidence type="ECO:0000313" key="7">
    <source>
        <dbReference type="Proteomes" id="UP000282084"/>
    </source>
</evidence>
<dbReference type="AlphaFoldDB" id="A0A495VXC8"/>
<dbReference type="PANTHER" id="PTHR30055:SF234">
    <property type="entry name" value="HTH-TYPE TRANSCRIPTIONAL REGULATOR BETI"/>
    <property type="match status" value="1"/>
</dbReference>
<dbReference type="Pfam" id="PF00440">
    <property type="entry name" value="TetR_N"/>
    <property type="match status" value="1"/>
</dbReference>
<keyword evidence="7" id="KW-1185">Reference proteome</keyword>
<keyword evidence="2 4" id="KW-0238">DNA-binding</keyword>
<keyword evidence="1" id="KW-0805">Transcription regulation</keyword>
<dbReference type="GO" id="GO:0003700">
    <property type="term" value="F:DNA-binding transcription factor activity"/>
    <property type="evidence" value="ECO:0007669"/>
    <property type="project" value="TreeGrafter"/>
</dbReference>
<comment type="caution">
    <text evidence="6">The sequence shown here is derived from an EMBL/GenBank/DDBJ whole genome shotgun (WGS) entry which is preliminary data.</text>
</comment>
<evidence type="ECO:0000313" key="6">
    <source>
        <dbReference type="EMBL" id="RKT54081.1"/>
    </source>
</evidence>
<evidence type="ECO:0000256" key="4">
    <source>
        <dbReference type="PROSITE-ProRule" id="PRU00335"/>
    </source>
</evidence>
<gene>
    <name evidence="6" type="ORF">C8E97_2670</name>
</gene>